<gene>
    <name evidence="2" type="ordered locus">MT0903</name>
</gene>
<reference evidence="2 3" key="1">
    <citation type="journal article" date="2002" name="J. Bacteriol.">
        <title>Whole-genome comparison of Mycobacterium tuberculosis clinical and laboratory strains.</title>
        <authorList>
            <person name="Fleischmann R.D."/>
            <person name="Alland D."/>
            <person name="Eisen J.A."/>
            <person name="Carpenter L."/>
            <person name="White O."/>
            <person name="Peterson J."/>
            <person name="DeBoy R."/>
            <person name="Dodson R."/>
            <person name="Gwinn M."/>
            <person name="Haft D."/>
            <person name="Hickey E."/>
            <person name="Kolonay J.F."/>
            <person name="Nelson W.C."/>
            <person name="Umayam L.A."/>
            <person name="Ermolaeva M."/>
            <person name="Salzberg S.L."/>
            <person name="Delcher A."/>
            <person name="Utterback T."/>
            <person name="Weidman J."/>
            <person name="Khouri H."/>
            <person name="Gill J."/>
            <person name="Mikula A."/>
            <person name="Bishai W."/>
            <person name="Jacobs Jr W.R.Jr."/>
            <person name="Venter J.C."/>
            <person name="Fraser C.M."/>
        </authorList>
    </citation>
    <scope>NUCLEOTIDE SEQUENCE [LARGE SCALE GENOMIC DNA]</scope>
    <source>
        <strain evidence="3">CDC 1551 / Oshkosh</strain>
    </source>
</reference>
<feature type="region of interest" description="Disordered" evidence="1">
    <location>
        <begin position="46"/>
        <end position="76"/>
    </location>
</feature>
<evidence type="ECO:0000256" key="1">
    <source>
        <dbReference type="SAM" id="MobiDB-lite"/>
    </source>
</evidence>
<feature type="compositionally biased region" description="Polar residues" evidence="1">
    <location>
        <begin position="152"/>
        <end position="166"/>
    </location>
</feature>
<dbReference type="HOGENOM" id="CLU_1303784_0_0_11"/>
<evidence type="ECO:0000313" key="2">
    <source>
        <dbReference type="EMBL" id="AAK45145.1"/>
    </source>
</evidence>
<feature type="compositionally biased region" description="Low complexity" evidence="1">
    <location>
        <begin position="142"/>
        <end position="151"/>
    </location>
</feature>
<feature type="region of interest" description="Disordered" evidence="1">
    <location>
        <begin position="137"/>
        <end position="211"/>
    </location>
</feature>
<evidence type="ECO:0000313" key="3">
    <source>
        <dbReference type="Proteomes" id="UP000001020"/>
    </source>
</evidence>
<dbReference type="EMBL" id="AE000516">
    <property type="protein sequence ID" value="AAK45145.1"/>
    <property type="molecule type" value="Genomic_DNA"/>
</dbReference>
<feature type="compositionally biased region" description="Polar residues" evidence="1">
    <location>
        <begin position="50"/>
        <end position="65"/>
    </location>
</feature>
<proteinExistence type="predicted"/>
<dbReference type="KEGG" id="mtc:MT0903"/>
<keyword evidence="3" id="KW-1185">Reference proteome</keyword>
<organism evidence="2 3">
    <name type="scientific">Mycobacterium tuberculosis (strain CDC 1551 / Oshkosh)</name>
    <dbReference type="NCBI Taxonomy" id="83331"/>
    <lineage>
        <taxon>Bacteria</taxon>
        <taxon>Bacillati</taxon>
        <taxon>Actinomycetota</taxon>
        <taxon>Actinomycetes</taxon>
        <taxon>Mycobacteriales</taxon>
        <taxon>Mycobacteriaceae</taxon>
        <taxon>Mycobacterium</taxon>
        <taxon>Mycobacterium tuberculosis complex</taxon>
    </lineage>
</organism>
<protein>
    <submittedName>
        <fullName evidence="2">Uncharacterized protein</fullName>
    </submittedName>
</protein>
<name>Q8VKC3_MYCTO</name>
<sequence>MLGTTAFGHGLSSTRASIRSAALRRMSRSLRFSVASRSASHSCRARRAALTNSAPDSDTETSTCRPSMGCGARSTKPMSANEAITLVIDGGRTRSRIANAPGVIAPSLASVVNAESWDSETGDDGFRNRSWRESRMTANDKSLASRASLSSTAEVTTEVQTRASETANDDFGSTHCRPTTHQQVVVPPAGAEATHPGPFADASSPRYVDSG</sequence>
<dbReference type="Proteomes" id="UP000001020">
    <property type="component" value="Chromosome"/>
</dbReference>
<accession>Q8VKC3</accession>
<dbReference type="AlphaFoldDB" id="Q8VKC3"/>